<dbReference type="Gene3D" id="3.30.160.60">
    <property type="entry name" value="Classic Zinc Finger"/>
    <property type="match status" value="4"/>
</dbReference>
<comment type="subcellular location">
    <subcellularLocation>
        <location evidence="1">Nucleus</location>
    </subcellularLocation>
</comment>
<dbReference type="PROSITE" id="PS50157">
    <property type="entry name" value="ZINC_FINGER_C2H2_2"/>
    <property type="match status" value="9"/>
</dbReference>
<feature type="domain" description="C2H2-type" evidence="9">
    <location>
        <begin position="705"/>
        <end position="726"/>
    </location>
</feature>
<feature type="domain" description="C2H2-type" evidence="9">
    <location>
        <begin position="961"/>
        <end position="991"/>
    </location>
</feature>
<keyword evidence="6" id="KW-0539">Nucleus</keyword>
<evidence type="ECO:0000256" key="4">
    <source>
        <dbReference type="ARBA" id="ARBA00022771"/>
    </source>
</evidence>
<feature type="domain" description="C2H2-type" evidence="9">
    <location>
        <begin position="100"/>
        <end position="132"/>
    </location>
</feature>
<evidence type="ECO:0000256" key="7">
    <source>
        <dbReference type="PROSITE-ProRule" id="PRU00042"/>
    </source>
</evidence>
<keyword evidence="2" id="KW-0479">Metal-binding</keyword>
<evidence type="ECO:0000313" key="11">
    <source>
        <dbReference type="Proteomes" id="UP000694383"/>
    </source>
</evidence>
<reference evidence="10" key="1">
    <citation type="submission" date="2025-08" db="UniProtKB">
        <authorList>
            <consortium name="Ensembl"/>
        </authorList>
    </citation>
    <scope>IDENTIFICATION</scope>
</reference>
<dbReference type="Ensembl" id="ENSOSIT00000048438.1">
    <property type="protein sequence ID" value="ENSOSIP00000046072.1"/>
    <property type="gene ID" value="ENSOSIG00000021860.1"/>
</dbReference>
<dbReference type="PANTHER" id="PTHR24406">
    <property type="entry name" value="TRANSCRIPTIONAL REPRESSOR CTCFL-RELATED"/>
    <property type="match status" value="1"/>
</dbReference>
<feature type="region of interest" description="Disordered" evidence="8">
    <location>
        <begin position="128"/>
        <end position="147"/>
    </location>
</feature>
<reference evidence="10" key="2">
    <citation type="submission" date="2025-09" db="UniProtKB">
        <authorList>
            <consortium name="Ensembl"/>
        </authorList>
    </citation>
    <scope>IDENTIFICATION</scope>
</reference>
<dbReference type="InterPro" id="IPR050888">
    <property type="entry name" value="ZnF_C2H2-type_TF"/>
</dbReference>
<feature type="region of interest" description="Disordered" evidence="8">
    <location>
        <begin position="789"/>
        <end position="810"/>
    </location>
</feature>
<evidence type="ECO:0000256" key="5">
    <source>
        <dbReference type="ARBA" id="ARBA00022833"/>
    </source>
</evidence>
<dbReference type="InterPro" id="IPR036236">
    <property type="entry name" value="Znf_C2H2_sf"/>
</dbReference>
<dbReference type="GO" id="GO:0005634">
    <property type="term" value="C:nucleus"/>
    <property type="evidence" value="ECO:0007669"/>
    <property type="project" value="UniProtKB-SubCell"/>
</dbReference>
<dbReference type="Pfam" id="PF00096">
    <property type="entry name" value="zf-C2H2"/>
    <property type="match status" value="3"/>
</dbReference>
<keyword evidence="5" id="KW-0862">Zinc</keyword>
<proteinExistence type="predicted"/>
<accession>A0A8C7ZN71</accession>
<evidence type="ECO:0000256" key="2">
    <source>
        <dbReference type="ARBA" id="ARBA00022723"/>
    </source>
</evidence>
<evidence type="ECO:0000256" key="8">
    <source>
        <dbReference type="SAM" id="MobiDB-lite"/>
    </source>
</evidence>
<keyword evidence="3" id="KW-0677">Repeat</keyword>
<feature type="domain" description="C2H2-type" evidence="9">
    <location>
        <begin position="992"/>
        <end position="1019"/>
    </location>
</feature>
<feature type="domain" description="C2H2-type" evidence="9">
    <location>
        <begin position="756"/>
        <end position="793"/>
    </location>
</feature>
<organism evidence="10 11">
    <name type="scientific">Oryzias sinensis</name>
    <name type="common">Chinese medaka</name>
    <dbReference type="NCBI Taxonomy" id="183150"/>
    <lineage>
        <taxon>Eukaryota</taxon>
        <taxon>Metazoa</taxon>
        <taxon>Chordata</taxon>
        <taxon>Craniata</taxon>
        <taxon>Vertebrata</taxon>
        <taxon>Euteleostomi</taxon>
        <taxon>Actinopterygii</taxon>
        <taxon>Neopterygii</taxon>
        <taxon>Teleostei</taxon>
        <taxon>Neoteleostei</taxon>
        <taxon>Acanthomorphata</taxon>
        <taxon>Ovalentaria</taxon>
        <taxon>Atherinomorphae</taxon>
        <taxon>Beloniformes</taxon>
        <taxon>Adrianichthyidae</taxon>
        <taxon>Oryziinae</taxon>
        <taxon>Oryzias</taxon>
    </lineage>
</organism>
<name>A0A8C7ZN71_9TELE</name>
<feature type="region of interest" description="Disordered" evidence="8">
    <location>
        <begin position="1"/>
        <end position="30"/>
    </location>
</feature>
<keyword evidence="4 7" id="KW-0863">Zinc-finger</keyword>
<evidence type="ECO:0000313" key="10">
    <source>
        <dbReference type="Ensembl" id="ENSOSIP00000046072.1"/>
    </source>
</evidence>
<feature type="domain" description="C2H2-type" evidence="9">
    <location>
        <begin position="853"/>
        <end position="880"/>
    </location>
</feature>
<evidence type="ECO:0000256" key="1">
    <source>
        <dbReference type="ARBA" id="ARBA00004123"/>
    </source>
</evidence>
<sequence>MAHGWDSYFPSLQPRSSNPGTVKRAGKESEGAFSQHSEKVFYEVHHAAKPVAQTESYNHGETRVRRRLVFRKEAPVFSCRPALTSEMLGLQGGSSSPKVYRCVACSATFSGLASLLVHQATHANTLHKASAPPADQHQAPFHSTDSASERLAPPAVLPESPSSSFYICDCGEEFQDFDLMLEHKRSHASQMQLMQPSEDARVQEVLPASDESFAPVSQTGLVLSCPSTSMSPDAEGPTLNTNEGDVALEEDVAMVTPPQGQCLTPEDVKEERLENVSISFERMPDAAEDGFQEKAGHSDFSEKGGHLPKTDVLMKLLASAYTNRFPPPPSPTDSQSNTDVSLKEEDVPVDIMPLEKADVSQGHDLSIAQLKRLLTKPGIKTKCPSISTVLSLSRKRIVSLTKTFSPVVILETRQKLMDSFNKGTYGRYQCGRCRRVFHNIDRLTEHHFLHKKERIKCCRRCKQLIIGRLPLPKNHVCPQMANRSNQGSGSVKPKSPFAPRKVPLHNLNNTKKVFYCPLCKHSYARRWNLKTHRCHADASAVSRLGNPFHRKLALRPDENSELFTHENENGYPDFRNVGIGTELIDRVKVEFPAPAVKQSDVSQTAWTPPAKCFSPFSTKSCMRDDSLSLSLLQEGAELSWGTDALVSEGSNEGRWAVPGDEGVLAFSSADKASDDEDAMASGSAEQADGVSQGLHYFVSDGVRRYPCNRCHKTYSRATTLKRHLRLCGFRPGAFRVVPQADGHSSVVPHVSSVKLFPCFVCGKTFNRKDNMMVHRKRCQLQRTLQDVDSGAVPHSLPGGAGTDRPPQEDEAGNWGIMGLPSVLPRRVTCECGASFTSPKLLVEHLQKHAQETYTCPTCGETVNSWADYEVHLQIHMQSHHQLLKGVQPPRTHPLLLRFQPQPAERHPLKHPQQLLNPGKKQRIVCSRCGNSFATRCSLRRHISWNRCKGVRATNPPTPKTFRCSHCNSDFPNTISLLFHQRSGACKPAIKPVRCPVCLRWFGTVESLQKHLLTHKQSESYRCDVCQGTYPNLKSLKNHRRRIHRIMAGDTRPKTPDLLPS</sequence>
<dbReference type="SUPFAM" id="SSF57667">
    <property type="entry name" value="beta-beta-alpha zinc fingers"/>
    <property type="match status" value="3"/>
</dbReference>
<dbReference type="Proteomes" id="UP000694383">
    <property type="component" value="Unplaced"/>
</dbReference>
<dbReference type="PROSITE" id="PS00028">
    <property type="entry name" value="ZINC_FINGER_C2H2_1"/>
    <property type="match status" value="5"/>
</dbReference>
<feature type="domain" description="C2H2-type" evidence="9">
    <location>
        <begin position="428"/>
        <end position="455"/>
    </location>
</feature>
<dbReference type="AlphaFoldDB" id="A0A8C7ZN71"/>
<evidence type="ECO:0000256" key="6">
    <source>
        <dbReference type="ARBA" id="ARBA00023242"/>
    </source>
</evidence>
<dbReference type="GO" id="GO:0008270">
    <property type="term" value="F:zinc ion binding"/>
    <property type="evidence" value="ECO:0007669"/>
    <property type="project" value="UniProtKB-KW"/>
</dbReference>
<dbReference type="GeneTree" id="ENSGT00940000164700"/>
<feature type="domain" description="C2H2-type" evidence="9">
    <location>
        <begin position="1020"/>
        <end position="1043"/>
    </location>
</feature>
<feature type="domain" description="C2H2-type" evidence="9">
    <location>
        <begin position="923"/>
        <end position="956"/>
    </location>
</feature>
<evidence type="ECO:0000256" key="3">
    <source>
        <dbReference type="ARBA" id="ARBA00022737"/>
    </source>
</evidence>
<dbReference type="SMART" id="SM00355">
    <property type="entry name" value="ZnF_C2H2"/>
    <property type="match status" value="12"/>
</dbReference>
<feature type="region of interest" description="Disordered" evidence="8">
    <location>
        <begin position="481"/>
        <end position="502"/>
    </location>
</feature>
<evidence type="ECO:0000259" key="9">
    <source>
        <dbReference type="PROSITE" id="PS50157"/>
    </source>
</evidence>
<protein>
    <recommendedName>
        <fullName evidence="9">C2H2-type domain-containing protein</fullName>
    </recommendedName>
</protein>
<dbReference type="InterPro" id="IPR013087">
    <property type="entry name" value="Znf_C2H2_type"/>
</dbReference>
<keyword evidence="11" id="KW-1185">Reference proteome</keyword>